<dbReference type="InterPro" id="IPR007197">
    <property type="entry name" value="rSAM"/>
</dbReference>
<evidence type="ECO:0000256" key="5">
    <source>
        <dbReference type="ARBA" id="ARBA00023014"/>
    </source>
</evidence>
<dbReference type="AlphaFoldDB" id="A0A2A4WXA3"/>
<dbReference type="InterPro" id="IPR013785">
    <property type="entry name" value="Aldolase_TIM"/>
</dbReference>
<dbReference type="CDD" id="cd21109">
    <property type="entry name" value="SPASM"/>
    <property type="match status" value="1"/>
</dbReference>
<dbReference type="EMBL" id="NVUL01000084">
    <property type="protein sequence ID" value="PCI75048.1"/>
    <property type="molecule type" value="Genomic_DNA"/>
</dbReference>
<evidence type="ECO:0000313" key="7">
    <source>
        <dbReference type="EMBL" id="PCI75048.1"/>
    </source>
</evidence>
<keyword evidence="3" id="KW-0479">Metal-binding</keyword>
<dbReference type="GO" id="GO:0003824">
    <property type="term" value="F:catalytic activity"/>
    <property type="evidence" value="ECO:0007669"/>
    <property type="project" value="InterPro"/>
</dbReference>
<evidence type="ECO:0000256" key="4">
    <source>
        <dbReference type="ARBA" id="ARBA00023004"/>
    </source>
</evidence>
<dbReference type="InterPro" id="IPR023885">
    <property type="entry name" value="4Fe4S-binding_SPASM_dom"/>
</dbReference>
<evidence type="ECO:0000313" key="8">
    <source>
        <dbReference type="Proteomes" id="UP000218767"/>
    </source>
</evidence>
<proteinExistence type="predicted"/>
<comment type="caution">
    <text evidence="7">The sequence shown here is derived from an EMBL/GenBank/DDBJ whole genome shotgun (WGS) entry which is preliminary data.</text>
</comment>
<reference evidence="8" key="1">
    <citation type="submission" date="2017-08" db="EMBL/GenBank/DDBJ databases">
        <title>A dynamic microbial community with high functional redundancy inhabits the cold, oxic subseafloor aquifer.</title>
        <authorList>
            <person name="Tully B.J."/>
            <person name="Wheat C.G."/>
            <person name="Glazer B.T."/>
            <person name="Huber J.A."/>
        </authorList>
    </citation>
    <scope>NUCLEOTIDE SEQUENCE [LARGE SCALE GENOMIC DNA]</scope>
</reference>
<evidence type="ECO:0000259" key="6">
    <source>
        <dbReference type="Pfam" id="PF13186"/>
    </source>
</evidence>
<dbReference type="Proteomes" id="UP000218767">
    <property type="component" value="Unassembled WGS sequence"/>
</dbReference>
<keyword evidence="5" id="KW-0411">Iron-sulfur</keyword>
<dbReference type="GO" id="GO:0046872">
    <property type="term" value="F:metal ion binding"/>
    <property type="evidence" value="ECO:0007669"/>
    <property type="project" value="UniProtKB-KW"/>
</dbReference>
<keyword evidence="4" id="KW-0408">Iron</keyword>
<dbReference type="Gene3D" id="3.20.20.70">
    <property type="entry name" value="Aldolase class I"/>
    <property type="match status" value="1"/>
</dbReference>
<evidence type="ECO:0000256" key="1">
    <source>
        <dbReference type="ARBA" id="ARBA00001966"/>
    </source>
</evidence>
<dbReference type="CDD" id="cd01335">
    <property type="entry name" value="Radical_SAM"/>
    <property type="match status" value="1"/>
</dbReference>
<sequence length="356" mass="39520">MESIYYVLCWHCHRRCKHCYESRFRPYIRDGLETVVAEAETNFPHIIANLPERMTFLEANTESSNPDAYVEKTGKIILSGGDVLTEPVRERILYPVLEALQEKYRDNGGIKVVVQTTGDLLTPKIIDELLSRNVWSISVSGMDDFHVGMEGDKKDVLAGKITAMLEDAGIKHADGERDERAVEKGPIFSMFGASEDSWIGKLWPRGRAWENGLSQATIDDNFCDAWSGGLNFLQHGYAGSEVSIDPTGDVYPCCIKTAHPLGNLTEEPLVEILDDLAGIPAIEAINAGRPERMGLTHGWDEEKFIAESSTKTPKGGDYSNLCIGCDKFHVEVLGAVLDEKRRDRRAERMGVLASNG</sequence>
<dbReference type="SFLD" id="SFLDS00029">
    <property type="entry name" value="Radical_SAM"/>
    <property type="match status" value="1"/>
</dbReference>
<organism evidence="7 8">
    <name type="scientific">SAR86 cluster bacterium</name>
    <dbReference type="NCBI Taxonomy" id="2030880"/>
    <lineage>
        <taxon>Bacteria</taxon>
        <taxon>Pseudomonadati</taxon>
        <taxon>Pseudomonadota</taxon>
        <taxon>Gammaproteobacteria</taxon>
        <taxon>SAR86 cluster</taxon>
    </lineage>
</organism>
<evidence type="ECO:0000256" key="3">
    <source>
        <dbReference type="ARBA" id="ARBA00022723"/>
    </source>
</evidence>
<evidence type="ECO:0000256" key="2">
    <source>
        <dbReference type="ARBA" id="ARBA00022691"/>
    </source>
</evidence>
<keyword evidence="2" id="KW-0949">S-adenosyl-L-methionine</keyword>
<dbReference type="GO" id="GO:0051536">
    <property type="term" value="F:iron-sulfur cluster binding"/>
    <property type="evidence" value="ECO:0007669"/>
    <property type="project" value="UniProtKB-KW"/>
</dbReference>
<accession>A0A2A4WXA3</accession>
<comment type="cofactor">
    <cofactor evidence="1">
        <name>[4Fe-4S] cluster</name>
        <dbReference type="ChEBI" id="CHEBI:49883"/>
    </cofactor>
</comment>
<dbReference type="Pfam" id="PF13186">
    <property type="entry name" value="SPASM"/>
    <property type="match status" value="1"/>
</dbReference>
<gene>
    <name evidence="7" type="ORF">COB20_13745</name>
</gene>
<protein>
    <recommendedName>
        <fullName evidence="6">4Fe4S-binding SPASM domain-containing protein</fullName>
    </recommendedName>
</protein>
<feature type="domain" description="4Fe4S-binding SPASM" evidence="6">
    <location>
        <begin position="240"/>
        <end position="274"/>
    </location>
</feature>
<name>A0A2A4WXA3_9GAMM</name>